<feature type="compositionally biased region" description="Low complexity" evidence="1">
    <location>
        <begin position="207"/>
        <end position="238"/>
    </location>
</feature>
<name>A0A0L6UME1_9BASI</name>
<dbReference type="VEuPathDB" id="FungiDB:VP01_4836g1"/>
<gene>
    <name evidence="2" type="ORF">VP01_4836g1</name>
</gene>
<comment type="caution">
    <text evidence="2">The sequence shown here is derived from an EMBL/GenBank/DDBJ whole genome shotgun (WGS) entry which is preliminary data.</text>
</comment>
<feature type="region of interest" description="Disordered" evidence="1">
    <location>
        <begin position="197"/>
        <end position="243"/>
    </location>
</feature>
<dbReference type="STRING" id="27349.A0A0L6UME1"/>
<dbReference type="EMBL" id="LAVV01009983">
    <property type="protein sequence ID" value="KNZ49708.1"/>
    <property type="molecule type" value="Genomic_DNA"/>
</dbReference>
<organism evidence="2 3">
    <name type="scientific">Puccinia sorghi</name>
    <dbReference type="NCBI Taxonomy" id="27349"/>
    <lineage>
        <taxon>Eukaryota</taxon>
        <taxon>Fungi</taxon>
        <taxon>Dikarya</taxon>
        <taxon>Basidiomycota</taxon>
        <taxon>Pucciniomycotina</taxon>
        <taxon>Pucciniomycetes</taxon>
        <taxon>Pucciniales</taxon>
        <taxon>Pucciniaceae</taxon>
        <taxon>Puccinia</taxon>
    </lineage>
</organism>
<dbReference type="AlphaFoldDB" id="A0A0L6UME1"/>
<feature type="compositionally biased region" description="Polar residues" evidence="1">
    <location>
        <begin position="323"/>
        <end position="332"/>
    </location>
</feature>
<evidence type="ECO:0000313" key="3">
    <source>
        <dbReference type="Proteomes" id="UP000037035"/>
    </source>
</evidence>
<sequence>MLVFLRRESAGLWGRPVNLLELQNAPQQPPLIHSVFNSPLISIIHHTTAQHFETPDCASSATEKSTVALETSLNCLAAVAGVRNGSTSSREPNHKIPNILHILGSTLDLLADTKNDNSRSLSSAALLSLNLLSSIENHSNSLGIPDDRKVLDKLFAVPNCPLFIEHIYNLQDKTSNKNHSGSPFKLPFIIKDSPSMSHCLSPPGAPPLSSSVSTASPPPALRSSDASSSAWVPSSPVSPISPSPAPSRAWLGVMGGLFLMGALVQWRLLEVIRKKIDQLMQLDTEWRIEEEAETYRQVTRPPDAPASWTSPLASTTKSITTNTMASGMTGQESPRMYGQDSQRTAHDSRTTTELCRQCCCMAICATCPRPASRILVSSYSLQPP</sequence>
<accession>A0A0L6UME1</accession>
<feature type="non-terminal residue" evidence="2">
    <location>
        <position position="384"/>
    </location>
</feature>
<dbReference type="OrthoDB" id="102260at2759"/>
<feature type="region of interest" description="Disordered" evidence="1">
    <location>
        <begin position="323"/>
        <end position="345"/>
    </location>
</feature>
<protein>
    <submittedName>
        <fullName evidence="2">Uncharacterized protein</fullName>
    </submittedName>
</protein>
<dbReference type="Proteomes" id="UP000037035">
    <property type="component" value="Unassembled WGS sequence"/>
</dbReference>
<keyword evidence="3" id="KW-1185">Reference proteome</keyword>
<proteinExistence type="predicted"/>
<reference evidence="2 3" key="1">
    <citation type="submission" date="2015-08" db="EMBL/GenBank/DDBJ databases">
        <title>Next Generation Sequencing and Analysis of the Genome of Puccinia sorghi L Schw, the Causal Agent of Maize Common Rust.</title>
        <authorList>
            <person name="Rochi L."/>
            <person name="Burguener G."/>
            <person name="Darino M."/>
            <person name="Turjanski A."/>
            <person name="Kreff E."/>
            <person name="Dieguez M.J."/>
            <person name="Sacco F."/>
        </authorList>
    </citation>
    <scope>NUCLEOTIDE SEQUENCE [LARGE SCALE GENOMIC DNA]</scope>
    <source>
        <strain evidence="2 3">RO10H11247</strain>
    </source>
</reference>
<evidence type="ECO:0000313" key="2">
    <source>
        <dbReference type="EMBL" id="KNZ49708.1"/>
    </source>
</evidence>
<evidence type="ECO:0000256" key="1">
    <source>
        <dbReference type="SAM" id="MobiDB-lite"/>
    </source>
</evidence>